<evidence type="ECO:0000313" key="6">
    <source>
        <dbReference type="Proteomes" id="UP000018948"/>
    </source>
</evidence>
<feature type="compositionally biased region" description="Acidic residues" evidence="1">
    <location>
        <begin position="683"/>
        <end position="694"/>
    </location>
</feature>
<dbReference type="PROSITE" id="PS51293">
    <property type="entry name" value="SANT"/>
    <property type="match status" value="2"/>
</dbReference>
<feature type="compositionally biased region" description="Polar residues" evidence="1">
    <location>
        <begin position="934"/>
        <end position="944"/>
    </location>
</feature>
<evidence type="ECO:0000259" key="4">
    <source>
        <dbReference type="PROSITE" id="PS51294"/>
    </source>
</evidence>
<dbReference type="Gene3D" id="1.20.58.1880">
    <property type="match status" value="1"/>
</dbReference>
<dbReference type="InterPro" id="IPR051571">
    <property type="entry name" value="N-CoR_corepressor"/>
</dbReference>
<feature type="domain" description="SANT" evidence="3">
    <location>
        <begin position="1945"/>
        <end position="1996"/>
    </location>
</feature>
<dbReference type="GO" id="GO:0006357">
    <property type="term" value="P:regulation of transcription by RNA polymerase II"/>
    <property type="evidence" value="ECO:0007669"/>
    <property type="project" value="TreeGrafter"/>
</dbReference>
<dbReference type="EMBL" id="ANIY01004165">
    <property type="protein sequence ID" value="ETP31165.1"/>
    <property type="molecule type" value="Genomic_DNA"/>
</dbReference>
<organism evidence="5 6">
    <name type="scientific">Phytophthora nicotianae P10297</name>
    <dbReference type="NCBI Taxonomy" id="1317064"/>
    <lineage>
        <taxon>Eukaryota</taxon>
        <taxon>Sar</taxon>
        <taxon>Stramenopiles</taxon>
        <taxon>Oomycota</taxon>
        <taxon>Peronosporomycetes</taxon>
        <taxon>Peronosporales</taxon>
        <taxon>Peronosporaceae</taxon>
        <taxon>Phytophthora</taxon>
    </lineage>
</organism>
<feature type="compositionally biased region" description="Low complexity" evidence="1">
    <location>
        <begin position="2178"/>
        <end position="2192"/>
    </location>
</feature>
<feature type="compositionally biased region" description="Basic and acidic residues" evidence="1">
    <location>
        <begin position="1063"/>
        <end position="1073"/>
    </location>
</feature>
<feature type="region of interest" description="Disordered" evidence="1">
    <location>
        <begin position="1349"/>
        <end position="1375"/>
    </location>
</feature>
<feature type="compositionally biased region" description="Low complexity" evidence="1">
    <location>
        <begin position="1793"/>
        <end position="1808"/>
    </location>
</feature>
<feature type="compositionally biased region" description="Polar residues" evidence="1">
    <location>
        <begin position="2404"/>
        <end position="2413"/>
    </location>
</feature>
<feature type="compositionally biased region" description="Basic and acidic residues" evidence="1">
    <location>
        <begin position="419"/>
        <end position="443"/>
    </location>
</feature>
<feature type="compositionally biased region" description="Polar residues" evidence="1">
    <location>
        <begin position="2345"/>
        <end position="2375"/>
    </location>
</feature>
<feature type="region of interest" description="Disordered" evidence="1">
    <location>
        <begin position="2316"/>
        <end position="2483"/>
    </location>
</feature>
<feature type="region of interest" description="Disordered" evidence="1">
    <location>
        <begin position="2746"/>
        <end position="2824"/>
    </location>
</feature>
<feature type="compositionally biased region" description="Low complexity" evidence="1">
    <location>
        <begin position="2804"/>
        <end position="2817"/>
    </location>
</feature>
<dbReference type="CDD" id="cd00167">
    <property type="entry name" value="SANT"/>
    <property type="match status" value="1"/>
</dbReference>
<sequence length="2824" mass="308007">MAEDSSRASSPEPGEAPPPRGRIIQLNTSSRSSMDRQALETGRSLAYSSQSQQWRSGSPPRSRFPRPYSSSGGGRGGYFKRQQMSYEGGAMGASYPRERVFSRSRGRSVSRSPSRASQRTRSRSRSHSPRSPKSPPRSRSRSRSRSFSPRGHRTFANWERGGRSSGAPQYVSGRGRGGSFDSRQRGRERDSWPRGGGRGGGRYVNYQRGNRFYPKEVRYKMAAPLPHRRSISRDRGSSEASATMTSSYRDRQMRDYEPGYRARMRERDTRSMSLVRSSSYSSDYYRDSEPSASAEEGEEKPEESHVTTSERSTGSRTPSETGSTDRDMTDSMRRVASALPPRPHADSHASYRNEVDLDESYGDRSPPSYRKERPSRRMMDDVEYRGSGHSRSASMEVDEGGRRRIERYQAAPRASANDIVKEESSAKSVDELHGKDADDKVQSDDSSAAAASTAVSEDDKVAVETGEASLGEAQSNAEKKDIHHSSKIETSPTLPSSDAIKEQNSEEVRQKSDLTSPEASGIVEDEVLLLKEDPSSSSERALTSPSVEVDVSNEVNDLAAVTSTVLSAEDDKKLETNERRDQEPQADNRDGEENTGATKGDDVEMEDAVDNSIKHEEDQAHLDPEKQVTADVEMKSVDADDEKRTGQEVTPDEGNQPHLELDTDKPTVEATAKPKEVVTSDTETQEVEEGEMVVENDSAKIETPAAVDITSSAGEGVPRSIPSEDSREGMRAADTAKANVPPVVREKRVKIERSRTDPSSNVYSDNIKPRSTSFSSFGLPNSSRRDGSVREEGISSESEFSLKTARGDKRGPLQKLRDEASPLTHKNSPQQSGRPALDRRASFSTLLERGQFTSETRQTGYASGSKTSRSTSSFAAMTSPPKPYEHNTDGRRRTLHDNVRREDAVKRELLRAGSMDSMMDRHSQRSFPMAQAVRDSSTNASYSPSRRDVGDARASRPREEMPALPDIPLPSDVVRGTSSPTVLGDGTPTKRQRPRLGWGQGLVAQSPPQPAKRPRIGWGQGLMQKKDDASVDKEKTSREGGDASANANAGKTDGTTVESLTSRNDHPEVKDEVVGSASGASDSKEVGLLGVQTSVAPTPEKEEQLKTAAAESSITDAVDKAGDLRMTEAGDIEQDDVAPAKPSKEDILSTIDVLDSDIVGVKKQMKALQRMIASGEAKQESSSAQDDMEFVSTGEPESAAKVGSTSTDQTRGDSPGSSSVMSPDQALVTSPVKVAVDSRFVELLAGVFSDNLRKSIAANEQLPKRTERGQLATKIYHQPSDYAFYQENIDRGSAIADQVRMKVRMRNRARHDYMKKLAREYVDLKKSWKQGVKKMEKDRKRQDKLRLKQLQKQKLKSLSESGPIRTTNTNHQSPHVQQLVAAEKAAEAAGGEGTIVRTSSRLTNNSSADLENNDLEKIEQAKAQALLDQEVRKKRLKNALSTVIPDMLITPAERQQRYFTRFANGQSCMADGLVTDWKLKEKAEMKVNPWNDLEKCIYMDKFLQFPKNFPRISSYLRNKTTGDVIAFYYRTKKVADYKALLREQQLRRRGAGSKNTWSCWNLSACAAICLGVQFPEHIAKLLLHPSNFRSHQASDNILNSPGAQRLLRSSTTKAEGEGNVATSSAEKATDSAEGKCALDMVSGSDHTPCVRSSSADSGVLLDDVINSGDSDTSDEEKFNLYTQQLEQFVAGQQRPFLVDYASLFTDNSYSTGYEVSTLSIEERLKKYPTPSKELESATGVTAGGSSTSAALESTKVKQQSQPAGSTANPKSGGTQLTKKELKQQRKLKKMMEGAAAAAAGTPTSASASIQTVGNSGEKSGGNRKKSAGSSSNSSASSNNRNTPRISVLGDEKVAQSGKKTSRGGGATPGPRRNNQTNTSNASPKINVVSSLSTAGTATISITAPSTGAVKKNSGGSSTPQVNARTSSPSGNTGVVNSANAAPAKRVVQKWTEGEKADFLKYFSQYGKDWATLTENIPTKTAAQIKNYYQNYKNRLNLQDILKRRIENAAASGSGKGAAGVASGNATVSPRSAAAGLMSGTLRQMGRPVDLPGGMSMGMPSGSMAMTVSDPNMSFQAALSAAQPGMHGVNVLSELSVNQFAMQAHQDQQQSREMINPASNPERYLKLLNMQHQLQIMQFQQQQKSQGMTSEAAGNNNNSYHESQMNAANAQRMYQFSRQQQQQQQQHQVPPQHLSMQALQQMGLQGHAQAPTHGQMMQIQQQQQARGSYAEMGHPGGMYQSVPQVQNQHSQGMAGAVQLSPAHAQHYDRQVDAGGNVPTDGGAVPARGNAGIVSSQMGSHEVPQRSMMSMAMMNASTCGNVSSTPQGVAANSANQPPLAPPRSVSMDANRQTEAWKSAPASTAVKSEETTNSTTATPAAEDNVPKGRAALAPPVPPPVQPVRSRMSFSSILNESESPRDDSTPRGHGSMVIRQQDSPREQQQQQKEQQPPLRIEHARAMPTSAAELARSPVSAPSPTAHLLPRRSSVPAQHNRMGLMSSLLNVPSPDRRASTPGHQSPLVHQQQQQMQRQMQPGRYYDANASSAESAGTASRGSIAMVSGMPASSTMSSAMARTSPSEKMTSSAQSMSSYTNTSAQMAVTLSRSGSGSSTSSAVSNAGQSGDPRAQQQMWNYAPQIRFEEAELLRRAQRAEEEAARARAAAAAAAKALQEAQQARQQALDMAANMARYNNAMQHQAQAQAQQQQAQQAQQAQQQAQQYQQQQAQAQQQQAQQYQQLQQYQLQHHQQMQQQQQHEYHQQHQAQQHQAQQQLHQQQMQHQALHHHLQLMQQQQQQRSAVSPSDHLLQQQMHQQQQQQQQQRGPQSDR</sequence>
<feature type="compositionally biased region" description="Basic and acidic residues" evidence="1">
    <location>
        <begin position="343"/>
        <end position="355"/>
    </location>
</feature>
<feature type="compositionally biased region" description="Basic and acidic residues" evidence="1">
    <location>
        <begin position="722"/>
        <end position="731"/>
    </location>
</feature>
<feature type="compositionally biased region" description="Basic and acidic residues" evidence="1">
    <location>
        <begin position="744"/>
        <end position="756"/>
    </location>
</feature>
<feature type="compositionally biased region" description="Basic and acidic residues" evidence="1">
    <location>
        <begin position="248"/>
        <end position="270"/>
    </location>
</feature>
<feature type="compositionally biased region" description="Polar residues" evidence="1">
    <location>
        <begin position="1913"/>
        <end position="1937"/>
    </location>
</feature>
<feature type="compositionally biased region" description="Basic and acidic residues" evidence="1">
    <location>
        <begin position="182"/>
        <end position="192"/>
    </location>
</feature>
<dbReference type="GO" id="GO:0032991">
    <property type="term" value="C:protein-containing complex"/>
    <property type="evidence" value="ECO:0007669"/>
    <property type="project" value="UniProtKB-ARBA"/>
</dbReference>
<feature type="compositionally biased region" description="Polar residues" evidence="1">
    <location>
        <begin position="535"/>
        <end position="546"/>
    </location>
</feature>
<reference evidence="5 6" key="1">
    <citation type="submission" date="2013-11" db="EMBL/GenBank/DDBJ databases">
        <title>The Genome Sequence of Phytophthora parasitica P10297.</title>
        <authorList>
            <consortium name="The Broad Institute Genomics Platform"/>
            <person name="Russ C."/>
            <person name="Tyler B."/>
            <person name="Panabieres F."/>
            <person name="Shan W."/>
            <person name="Tripathy S."/>
            <person name="Grunwald N."/>
            <person name="Machado M."/>
            <person name="Johnson C.S."/>
            <person name="Walker B."/>
            <person name="Young S.K."/>
            <person name="Zeng Q."/>
            <person name="Gargeya S."/>
            <person name="Fitzgerald M."/>
            <person name="Haas B."/>
            <person name="Abouelleil A."/>
            <person name="Allen A.W."/>
            <person name="Alvarado L."/>
            <person name="Arachchi H.M."/>
            <person name="Berlin A.M."/>
            <person name="Chapman S.B."/>
            <person name="Gainer-Dewar J."/>
            <person name="Goldberg J."/>
            <person name="Griggs A."/>
            <person name="Gujja S."/>
            <person name="Hansen M."/>
            <person name="Howarth C."/>
            <person name="Imamovic A."/>
            <person name="Ireland A."/>
            <person name="Larimer J."/>
            <person name="McCowan C."/>
            <person name="Murphy C."/>
            <person name="Pearson M."/>
            <person name="Poon T.W."/>
            <person name="Priest M."/>
            <person name="Roberts A."/>
            <person name="Saif S."/>
            <person name="Shea T."/>
            <person name="Sisk P."/>
            <person name="Sykes S."/>
            <person name="Wortman J."/>
            <person name="Nusbaum C."/>
            <person name="Birren B."/>
        </authorList>
    </citation>
    <scope>NUCLEOTIDE SEQUENCE [LARGE SCALE GENOMIC DNA]</scope>
    <source>
        <strain evidence="5 6">P10297</strain>
    </source>
</reference>
<feature type="domain" description="HTH myb-type" evidence="4">
    <location>
        <begin position="1948"/>
        <end position="1996"/>
    </location>
</feature>
<evidence type="ECO:0000259" key="2">
    <source>
        <dbReference type="PROSITE" id="PS50090"/>
    </source>
</evidence>
<feature type="region of interest" description="Disordered" evidence="1">
    <location>
        <begin position="1906"/>
        <end position="1937"/>
    </location>
</feature>
<evidence type="ECO:0008006" key="7">
    <source>
        <dbReference type="Google" id="ProtNLM"/>
    </source>
</evidence>
<feature type="compositionally biased region" description="Basic and acidic residues" evidence="1">
    <location>
        <begin position="477"/>
        <end position="487"/>
    </location>
</feature>
<feature type="compositionally biased region" description="Low complexity" evidence="1">
    <location>
        <begin position="55"/>
        <end position="70"/>
    </location>
</feature>
<feature type="compositionally biased region" description="Polar residues" evidence="1">
    <location>
        <begin position="2316"/>
        <end position="2334"/>
    </location>
</feature>
<feature type="compositionally biased region" description="Low complexity" evidence="1">
    <location>
        <begin position="444"/>
        <end position="455"/>
    </location>
</feature>
<dbReference type="InterPro" id="IPR017884">
    <property type="entry name" value="SANT_dom"/>
</dbReference>
<name>W2Y7S8_PHYNI</name>
<feature type="compositionally biased region" description="Polar residues" evidence="1">
    <location>
        <begin position="1743"/>
        <end position="1774"/>
    </location>
</feature>
<feature type="region of interest" description="Disordered" evidence="1">
    <location>
        <begin position="2137"/>
        <end position="2192"/>
    </location>
</feature>
<accession>W2Y7S8</accession>
<dbReference type="OrthoDB" id="10258692at2759"/>
<dbReference type="InterPro" id="IPR001005">
    <property type="entry name" value="SANT/Myb"/>
</dbReference>
<feature type="compositionally biased region" description="Polar residues" evidence="1">
    <location>
        <begin position="1872"/>
        <end position="1883"/>
    </location>
</feature>
<dbReference type="Gene3D" id="1.10.10.60">
    <property type="entry name" value="Homeodomain-like"/>
    <property type="match status" value="1"/>
</dbReference>
<feature type="compositionally biased region" description="Basic and acidic residues" evidence="1">
    <location>
        <begin position="569"/>
        <end position="592"/>
    </location>
</feature>
<feature type="compositionally biased region" description="Low complexity" evidence="1">
    <location>
        <begin position="2746"/>
        <end position="2777"/>
    </location>
</feature>
<dbReference type="SMART" id="SM00717">
    <property type="entry name" value="SANT"/>
    <property type="match status" value="2"/>
</dbReference>
<feature type="compositionally biased region" description="Polar residues" evidence="1">
    <location>
        <begin position="2146"/>
        <end position="2177"/>
    </location>
</feature>
<feature type="compositionally biased region" description="Polar residues" evidence="1">
    <location>
        <begin position="851"/>
        <end position="862"/>
    </location>
</feature>
<comment type="caution">
    <text evidence="5">The sequence shown here is derived from an EMBL/GenBank/DDBJ whole genome shotgun (WGS) entry which is preliminary data.</text>
</comment>
<feature type="compositionally biased region" description="Basic and acidic residues" evidence="1">
    <location>
        <begin position="805"/>
        <end position="820"/>
    </location>
</feature>
<proteinExistence type="predicted"/>
<feature type="region of interest" description="Disordered" evidence="1">
    <location>
        <begin position="221"/>
        <end position="1118"/>
    </location>
</feature>
<dbReference type="InterPro" id="IPR009057">
    <property type="entry name" value="Homeodomain-like_sf"/>
</dbReference>
<dbReference type="Proteomes" id="UP000018948">
    <property type="component" value="Unassembled WGS sequence"/>
</dbReference>
<gene>
    <name evidence="5" type="ORF">F442_19938</name>
</gene>
<feature type="compositionally biased region" description="Basic residues" evidence="1">
    <location>
        <begin position="118"/>
        <end position="144"/>
    </location>
</feature>
<feature type="compositionally biased region" description="Basic and acidic residues" evidence="1">
    <location>
        <begin position="369"/>
        <end position="386"/>
    </location>
</feature>
<feature type="compositionally biased region" description="Basic and acidic residues" evidence="1">
    <location>
        <begin position="323"/>
        <end position="333"/>
    </location>
</feature>
<feature type="compositionally biased region" description="Basic and acidic residues" evidence="1">
    <location>
        <begin position="612"/>
        <end position="646"/>
    </location>
</feature>
<protein>
    <recommendedName>
        <fullName evidence="7">SANT domain-containing protein</fullName>
    </recommendedName>
</protein>
<evidence type="ECO:0000259" key="3">
    <source>
        <dbReference type="PROSITE" id="PS51293"/>
    </source>
</evidence>
<feature type="compositionally biased region" description="Low complexity" evidence="1">
    <location>
        <begin position="2438"/>
        <end position="2449"/>
    </location>
</feature>
<feature type="compositionally biased region" description="Low complexity" evidence="1">
    <location>
        <begin position="2601"/>
        <end position="2619"/>
    </location>
</feature>
<evidence type="ECO:0000313" key="5">
    <source>
        <dbReference type="EMBL" id="ETP31165.1"/>
    </source>
</evidence>
<feature type="compositionally biased region" description="Polar residues" evidence="1">
    <location>
        <begin position="1045"/>
        <end position="1062"/>
    </location>
</feature>
<feature type="region of interest" description="Disordered" evidence="1">
    <location>
        <begin position="1729"/>
        <end position="1885"/>
    </location>
</feature>
<feature type="domain" description="SANT" evidence="3">
    <location>
        <begin position="1488"/>
        <end position="1536"/>
    </location>
</feature>
<feature type="region of interest" description="Disordered" evidence="1">
    <location>
        <begin position="2600"/>
        <end position="2624"/>
    </location>
</feature>
<feature type="domain" description="Myb-like" evidence="2">
    <location>
        <begin position="1949"/>
        <end position="1992"/>
    </location>
</feature>
<dbReference type="SUPFAM" id="SSF46689">
    <property type="entry name" value="Homeodomain-like"/>
    <property type="match status" value="2"/>
</dbReference>
<dbReference type="PROSITE" id="PS51294">
    <property type="entry name" value="HTH_MYB"/>
    <property type="match status" value="1"/>
</dbReference>
<feature type="compositionally biased region" description="Polar residues" evidence="1">
    <location>
        <begin position="824"/>
        <end position="833"/>
    </location>
</feature>
<feature type="compositionally biased region" description="Low complexity" evidence="1">
    <location>
        <begin position="863"/>
        <end position="873"/>
    </location>
</feature>
<dbReference type="PANTHER" id="PTHR13992">
    <property type="entry name" value="NUCLEAR RECEPTOR CO-REPRESSOR RELATED NCOR"/>
    <property type="match status" value="1"/>
</dbReference>
<feature type="region of interest" description="Disordered" evidence="1">
    <location>
        <begin position="1174"/>
        <end position="1225"/>
    </location>
</feature>
<feature type="compositionally biased region" description="Basic and acidic residues" evidence="1">
    <location>
        <begin position="499"/>
        <end position="512"/>
    </location>
</feature>
<feature type="compositionally biased region" description="Basic and acidic residues" evidence="1">
    <location>
        <begin position="883"/>
        <end position="910"/>
    </location>
</feature>
<feature type="compositionally biased region" description="Basic and acidic residues" evidence="1">
    <location>
        <begin position="659"/>
        <end position="678"/>
    </location>
</feature>
<dbReference type="GO" id="GO:0005654">
    <property type="term" value="C:nucleoplasm"/>
    <property type="evidence" value="ECO:0007669"/>
    <property type="project" value="UniProtKB-ARBA"/>
</dbReference>
<feature type="compositionally biased region" description="Polar residues" evidence="1">
    <location>
        <begin position="238"/>
        <end position="247"/>
    </location>
</feature>
<feature type="compositionally biased region" description="Polar residues" evidence="1">
    <location>
        <begin position="1358"/>
        <end position="1375"/>
    </location>
</feature>
<dbReference type="Pfam" id="PF00249">
    <property type="entry name" value="Myb_DNA-binding"/>
    <property type="match status" value="1"/>
</dbReference>
<dbReference type="PANTHER" id="PTHR13992:SF39">
    <property type="entry name" value="SMRTER, ISOFORM G"/>
    <property type="match status" value="1"/>
</dbReference>
<feature type="compositionally biased region" description="Basic and acidic residues" evidence="1">
    <location>
        <begin position="1024"/>
        <end position="1041"/>
    </location>
</feature>
<feature type="region of interest" description="Disordered" evidence="1">
    <location>
        <begin position="1"/>
        <end position="209"/>
    </location>
</feature>
<feature type="compositionally biased region" description="Basic and acidic residues" evidence="1">
    <location>
        <begin position="783"/>
        <end position="793"/>
    </location>
</feature>
<feature type="compositionally biased region" description="Polar residues" evidence="1">
    <location>
        <begin position="306"/>
        <end position="322"/>
    </location>
</feature>
<feature type="compositionally biased region" description="Low complexity" evidence="1">
    <location>
        <begin position="1827"/>
        <end position="1841"/>
    </location>
</feature>
<evidence type="ECO:0000256" key="1">
    <source>
        <dbReference type="SAM" id="MobiDB-lite"/>
    </source>
</evidence>
<feature type="compositionally biased region" description="Low complexity" evidence="1">
    <location>
        <begin position="271"/>
        <end position="283"/>
    </location>
</feature>
<dbReference type="GO" id="GO:0000785">
    <property type="term" value="C:chromatin"/>
    <property type="evidence" value="ECO:0007669"/>
    <property type="project" value="TreeGrafter"/>
</dbReference>
<dbReference type="PROSITE" id="PS50090">
    <property type="entry name" value="MYB_LIKE"/>
    <property type="match status" value="1"/>
</dbReference>
<dbReference type="InterPro" id="IPR017930">
    <property type="entry name" value="Myb_dom"/>
</dbReference>
<feature type="compositionally biased region" description="Basic and acidic residues" evidence="1">
    <location>
        <begin position="945"/>
        <end position="961"/>
    </location>
</feature>
<feature type="compositionally biased region" description="Polar residues" evidence="1">
    <location>
        <begin position="757"/>
        <end position="782"/>
    </location>
</feature>